<comment type="caution">
    <text evidence="1">The sequence shown here is derived from an EMBL/GenBank/DDBJ whole genome shotgun (WGS) entry which is preliminary data.</text>
</comment>
<protein>
    <submittedName>
        <fullName evidence="1">Uncharacterized protein</fullName>
    </submittedName>
</protein>
<sequence>LSNCNTYAYLASDSMVGDVRLVRRVLWCGIGKESLLKMKGTISGHSDSFKGGS</sequence>
<evidence type="ECO:0000313" key="1">
    <source>
        <dbReference type="EMBL" id="KRY13669.1"/>
    </source>
</evidence>
<gene>
    <name evidence="1" type="ORF">T12_2158</name>
</gene>
<feature type="non-terminal residue" evidence="1">
    <location>
        <position position="1"/>
    </location>
</feature>
<proteinExistence type="predicted"/>
<evidence type="ECO:0000313" key="2">
    <source>
        <dbReference type="Proteomes" id="UP000054783"/>
    </source>
</evidence>
<keyword evidence="2" id="KW-1185">Reference proteome</keyword>
<reference evidence="1 2" key="1">
    <citation type="submission" date="2015-01" db="EMBL/GenBank/DDBJ databases">
        <title>Evolution of Trichinella species and genotypes.</title>
        <authorList>
            <person name="Korhonen P.K."/>
            <person name="Edoardo P."/>
            <person name="Giuseppe L.R."/>
            <person name="Gasser R.B."/>
        </authorList>
    </citation>
    <scope>NUCLEOTIDE SEQUENCE [LARGE SCALE GENOMIC DNA]</scope>
    <source>
        <strain evidence="1">ISS2496</strain>
    </source>
</reference>
<dbReference type="Proteomes" id="UP000054783">
    <property type="component" value="Unassembled WGS sequence"/>
</dbReference>
<dbReference type="AlphaFoldDB" id="A0A0V0ZMG5"/>
<organism evidence="1 2">
    <name type="scientific">Trichinella patagoniensis</name>
    <dbReference type="NCBI Taxonomy" id="990121"/>
    <lineage>
        <taxon>Eukaryota</taxon>
        <taxon>Metazoa</taxon>
        <taxon>Ecdysozoa</taxon>
        <taxon>Nematoda</taxon>
        <taxon>Enoplea</taxon>
        <taxon>Dorylaimia</taxon>
        <taxon>Trichinellida</taxon>
        <taxon>Trichinellidae</taxon>
        <taxon>Trichinella</taxon>
    </lineage>
</organism>
<name>A0A0V0ZMG5_9BILA</name>
<dbReference type="EMBL" id="JYDQ01000134">
    <property type="protein sequence ID" value="KRY13669.1"/>
    <property type="molecule type" value="Genomic_DNA"/>
</dbReference>
<accession>A0A0V0ZMG5</accession>